<dbReference type="Gene3D" id="3.30.450.40">
    <property type="match status" value="1"/>
</dbReference>
<name>A0A6B0TR42_9RHOB</name>
<keyword evidence="2" id="KW-1185">Reference proteome</keyword>
<evidence type="ECO:0000313" key="1">
    <source>
        <dbReference type="EMBL" id="MXU64265.1"/>
    </source>
</evidence>
<dbReference type="Proteomes" id="UP000436016">
    <property type="component" value="Unassembled WGS sequence"/>
</dbReference>
<accession>A0A6B0TR42</accession>
<reference evidence="1 2" key="1">
    <citation type="submission" date="2019-12" db="EMBL/GenBank/DDBJ databases">
        <title>Strain KN286 was isolated from seawater, which was collected from Caroline Seamount in the tropical western Pacific.</title>
        <authorList>
            <person name="Wang Q."/>
        </authorList>
    </citation>
    <scope>NUCLEOTIDE SEQUENCE [LARGE SCALE GENOMIC DNA]</scope>
    <source>
        <strain evidence="1 2">KN286</strain>
    </source>
</reference>
<dbReference type="PANTHER" id="PTHR38765">
    <property type="entry name" value="DUF484 DOMAIN-CONTAINING PROTEIN"/>
    <property type="match status" value="1"/>
</dbReference>
<dbReference type="Pfam" id="PF04340">
    <property type="entry name" value="DUF484"/>
    <property type="match status" value="1"/>
</dbReference>
<protein>
    <submittedName>
        <fullName evidence="1">DUF484 family protein</fullName>
    </submittedName>
</protein>
<comment type="caution">
    <text evidence="1">The sequence shown here is derived from an EMBL/GenBank/DDBJ whole genome shotgun (WGS) entry which is preliminary data.</text>
</comment>
<gene>
    <name evidence="1" type="ORF">GSH16_02310</name>
</gene>
<dbReference type="InterPro" id="IPR007435">
    <property type="entry name" value="DUF484"/>
</dbReference>
<evidence type="ECO:0000313" key="2">
    <source>
        <dbReference type="Proteomes" id="UP000436016"/>
    </source>
</evidence>
<organism evidence="1 2">
    <name type="scientific">Oceanomicrobium pacificus</name>
    <dbReference type="NCBI Taxonomy" id="2692916"/>
    <lineage>
        <taxon>Bacteria</taxon>
        <taxon>Pseudomonadati</taxon>
        <taxon>Pseudomonadota</taxon>
        <taxon>Alphaproteobacteria</taxon>
        <taxon>Rhodobacterales</taxon>
        <taxon>Paracoccaceae</taxon>
        <taxon>Oceanomicrobium</taxon>
    </lineage>
</organism>
<dbReference type="RefSeq" id="WP_160851459.1">
    <property type="nucleotide sequence ID" value="NZ_WUWG01000001.1"/>
</dbReference>
<sequence>MADKDEALRAIRAHILSDPDMILEDRDVMRALLKAQGGDDARNVVDLRGVLVDRLEDRLDRLEDTHRNVIAAAYENLAGTNQVHRAVLAVLDPADFNGFLTALSHDVTNILSVDVIRLGLESPAVAPGTPLGPKGDMQSTVVALARGGVDAYLTQDRDVVSRKVTLRQCAPDQSSVYGRDATWIKSEALLQLDLGPDFQPGLLAFGSEDPHRFHPDQGGDLLTFFAGVFERVLRRWLA</sequence>
<dbReference type="EMBL" id="WUWG01000001">
    <property type="protein sequence ID" value="MXU64265.1"/>
    <property type="molecule type" value="Genomic_DNA"/>
</dbReference>
<dbReference type="InterPro" id="IPR029016">
    <property type="entry name" value="GAF-like_dom_sf"/>
</dbReference>
<dbReference type="PANTHER" id="PTHR38765:SF1">
    <property type="entry name" value="DUF484 DOMAIN-CONTAINING PROTEIN"/>
    <property type="match status" value="1"/>
</dbReference>
<dbReference type="AlphaFoldDB" id="A0A6B0TR42"/>
<proteinExistence type="predicted"/>